<evidence type="ECO:0000313" key="2">
    <source>
        <dbReference type="EMBL" id="MFB9331097.1"/>
    </source>
</evidence>
<accession>A0ABV5L0U0</accession>
<evidence type="ECO:0000256" key="1">
    <source>
        <dbReference type="SAM" id="Phobius"/>
    </source>
</evidence>
<keyword evidence="1" id="KW-1133">Transmembrane helix</keyword>
<reference evidence="2 3" key="1">
    <citation type="submission" date="2024-09" db="EMBL/GenBank/DDBJ databases">
        <authorList>
            <person name="Sun Q."/>
            <person name="Mori K."/>
        </authorList>
    </citation>
    <scope>NUCLEOTIDE SEQUENCE [LARGE SCALE GENOMIC DNA]</scope>
    <source>
        <strain evidence="2 3">TISTR 2452</strain>
    </source>
</reference>
<keyword evidence="1" id="KW-0472">Membrane</keyword>
<organism evidence="2 3">
    <name type="scientific">Paenibacillus aurantiacus</name>
    <dbReference type="NCBI Taxonomy" id="1936118"/>
    <lineage>
        <taxon>Bacteria</taxon>
        <taxon>Bacillati</taxon>
        <taxon>Bacillota</taxon>
        <taxon>Bacilli</taxon>
        <taxon>Bacillales</taxon>
        <taxon>Paenibacillaceae</taxon>
        <taxon>Paenibacillus</taxon>
    </lineage>
</organism>
<dbReference type="EMBL" id="JBHMDO010000056">
    <property type="protein sequence ID" value="MFB9331097.1"/>
    <property type="molecule type" value="Genomic_DNA"/>
</dbReference>
<gene>
    <name evidence="2" type="ORF">ACFFSY_34620</name>
</gene>
<keyword evidence="3" id="KW-1185">Reference proteome</keyword>
<feature type="transmembrane region" description="Helical" evidence="1">
    <location>
        <begin position="35"/>
        <end position="54"/>
    </location>
</feature>
<dbReference type="Proteomes" id="UP001589747">
    <property type="component" value="Unassembled WGS sequence"/>
</dbReference>
<feature type="transmembrane region" description="Helical" evidence="1">
    <location>
        <begin position="6"/>
        <end position="23"/>
    </location>
</feature>
<feature type="transmembrane region" description="Helical" evidence="1">
    <location>
        <begin position="66"/>
        <end position="90"/>
    </location>
</feature>
<comment type="caution">
    <text evidence="2">The sequence shown here is derived from an EMBL/GenBank/DDBJ whole genome shotgun (WGS) entry which is preliminary data.</text>
</comment>
<name>A0ABV5L0U0_9BACL</name>
<sequence length="113" mass="13041">MRARSYLWLAAINAGFVYVYIFWSRLSYYAMEGRMPLILLAGAFCVAVLAPIAVNLWRAVRAGRYWWQALSTAAACWMILLTEPLVMPLYRSWANHEAMMLAIRVLAYYNPNL</sequence>
<proteinExistence type="predicted"/>
<evidence type="ECO:0000313" key="3">
    <source>
        <dbReference type="Proteomes" id="UP001589747"/>
    </source>
</evidence>
<protein>
    <submittedName>
        <fullName evidence="2">Uncharacterized protein</fullName>
    </submittedName>
</protein>
<dbReference type="RefSeq" id="WP_377503111.1">
    <property type="nucleotide sequence ID" value="NZ_JBHMDO010000056.1"/>
</dbReference>
<keyword evidence="1" id="KW-0812">Transmembrane</keyword>